<evidence type="ECO:0000313" key="1">
    <source>
        <dbReference type="EMBL" id="EUA70918.1"/>
    </source>
</evidence>
<sequence length="38" mass="3883">MGGLAGSGCGSRSGVRTVSRTACLARVSDRDTDISNIR</sequence>
<evidence type="ECO:0000313" key="2">
    <source>
        <dbReference type="Proteomes" id="UP000023351"/>
    </source>
</evidence>
<dbReference type="PATRIC" id="fig|1299321.3.peg.830"/>
<protein>
    <submittedName>
        <fullName evidence="1">Uncharacterized protein</fullName>
    </submittedName>
</protein>
<dbReference type="Proteomes" id="UP000023351">
    <property type="component" value="Unassembled WGS sequence"/>
</dbReference>
<reference evidence="1 2" key="1">
    <citation type="submission" date="2013-12" db="EMBL/GenBank/DDBJ databases">
        <authorList>
            <person name="Zelazny A."/>
            <person name="Olivier K."/>
            <person name="Holland S."/>
            <person name="Lenaerts A."/>
            <person name="Ordway D."/>
            <person name="DeGroote M.A."/>
            <person name="Parker T."/>
            <person name="Sizemore C."/>
            <person name="Tallon L.J."/>
            <person name="Sadzewicz L.K."/>
            <person name="Sengamalay N."/>
            <person name="Fraser C.M."/>
            <person name="Hine E."/>
            <person name="Shefchek K.A."/>
            <person name="Das S.P."/>
            <person name="Tettelin H."/>
        </authorList>
    </citation>
    <scope>NUCLEOTIDE SEQUENCE [LARGE SCALE GENOMIC DNA]</scope>
    <source>
        <strain evidence="1 2">1513</strain>
    </source>
</reference>
<comment type="caution">
    <text evidence="1">The sequence shown here is derived from an EMBL/GenBank/DDBJ whole genome shotgun (WGS) entry which is preliminary data.</text>
</comment>
<accession>X8DT70</accession>
<dbReference type="AlphaFoldDB" id="X8DT70"/>
<gene>
    <name evidence="1" type="ORF">I540_0867</name>
</gene>
<proteinExistence type="predicted"/>
<name>X8DT70_9MYCO</name>
<organism evidence="1 2">
    <name type="scientific">Mycobacteroides abscessus subsp. bolletii 1513</name>
    <dbReference type="NCBI Taxonomy" id="1299321"/>
    <lineage>
        <taxon>Bacteria</taxon>
        <taxon>Bacillati</taxon>
        <taxon>Actinomycetota</taxon>
        <taxon>Actinomycetes</taxon>
        <taxon>Mycobacteriales</taxon>
        <taxon>Mycobacteriaceae</taxon>
        <taxon>Mycobacteroides</taxon>
        <taxon>Mycobacteroides abscessus</taxon>
    </lineage>
</organism>
<dbReference type="EMBL" id="JAOJ01000002">
    <property type="protein sequence ID" value="EUA70918.1"/>
    <property type="molecule type" value="Genomic_DNA"/>
</dbReference>